<dbReference type="EMBL" id="LAZR01042588">
    <property type="protein sequence ID" value="KKL09168.1"/>
    <property type="molecule type" value="Genomic_DNA"/>
</dbReference>
<accession>A0A0F9DAQ9</accession>
<comment type="caution">
    <text evidence="1">The sequence shown here is derived from an EMBL/GenBank/DDBJ whole genome shotgun (WGS) entry which is preliminary data.</text>
</comment>
<evidence type="ECO:0000313" key="1">
    <source>
        <dbReference type="EMBL" id="KKL09168.1"/>
    </source>
</evidence>
<feature type="non-terminal residue" evidence="1">
    <location>
        <position position="1"/>
    </location>
</feature>
<proteinExistence type="predicted"/>
<gene>
    <name evidence="1" type="ORF">LCGC14_2568540</name>
</gene>
<sequence length="128" mass="14681">SLLIDIHGFEKKNRPSGYRDVELIFGTNNLESFYSETLPKKSLDSNLRGNLINKFLELNIPIAPGHPKRKEYVLTGGYITKQYGASHIPKSKAIQIEFSDRVRLFDKDLRNVVLLTLAEIFFKEVTKI</sequence>
<dbReference type="AlphaFoldDB" id="A0A0F9DAQ9"/>
<evidence type="ECO:0008006" key="2">
    <source>
        <dbReference type="Google" id="ProtNLM"/>
    </source>
</evidence>
<name>A0A0F9DAQ9_9ZZZZ</name>
<dbReference type="Gene3D" id="3.40.630.40">
    <property type="entry name" value="Zn-dependent exopeptidases"/>
    <property type="match status" value="1"/>
</dbReference>
<reference evidence="1" key="1">
    <citation type="journal article" date="2015" name="Nature">
        <title>Complex archaea that bridge the gap between prokaryotes and eukaryotes.</title>
        <authorList>
            <person name="Spang A."/>
            <person name="Saw J.H."/>
            <person name="Jorgensen S.L."/>
            <person name="Zaremba-Niedzwiedzka K."/>
            <person name="Martijn J."/>
            <person name="Lind A.E."/>
            <person name="van Eijk R."/>
            <person name="Schleper C."/>
            <person name="Guy L."/>
            <person name="Ettema T.J."/>
        </authorList>
    </citation>
    <scope>NUCLEOTIDE SEQUENCE</scope>
</reference>
<protein>
    <recommendedName>
        <fullName evidence="2">N-formylglutamate amidohydrolase</fullName>
    </recommendedName>
</protein>
<organism evidence="1">
    <name type="scientific">marine sediment metagenome</name>
    <dbReference type="NCBI Taxonomy" id="412755"/>
    <lineage>
        <taxon>unclassified sequences</taxon>
        <taxon>metagenomes</taxon>
        <taxon>ecological metagenomes</taxon>
    </lineage>
</organism>